<keyword evidence="10" id="KW-1185">Reference proteome</keyword>
<dbReference type="SFLD" id="SFLDG01384">
    <property type="entry name" value="thioether_bond_formation_requi"/>
    <property type="match status" value="1"/>
</dbReference>
<dbReference type="InterPro" id="IPR058240">
    <property type="entry name" value="rSAM_sf"/>
</dbReference>
<dbReference type="SUPFAM" id="SSF103642">
    <property type="entry name" value="Sec-C motif"/>
    <property type="match status" value="1"/>
</dbReference>
<dbReference type="InterPro" id="IPR013785">
    <property type="entry name" value="Aldolase_TIM"/>
</dbReference>
<dbReference type="InterPro" id="IPR023885">
    <property type="entry name" value="4Fe4S-binding_SPASM_dom"/>
</dbReference>
<keyword evidence="3" id="KW-0949">S-adenosyl-L-methionine</keyword>
<name>A0A5C4JR14_9HYPH</name>
<comment type="caution">
    <text evidence="9">The sequence shown here is derived from an EMBL/GenBank/DDBJ whole genome shotgun (WGS) entry which is preliminary data.</text>
</comment>
<dbReference type="SFLD" id="SFLDG01386">
    <property type="entry name" value="main_SPASM_domain-containing"/>
    <property type="match status" value="1"/>
</dbReference>
<dbReference type="SFLD" id="SFLDG01067">
    <property type="entry name" value="SPASM/twitch_domain_containing"/>
    <property type="match status" value="1"/>
</dbReference>
<dbReference type="GO" id="GO:0051539">
    <property type="term" value="F:4 iron, 4 sulfur cluster binding"/>
    <property type="evidence" value="ECO:0007669"/>
    <property type="project" value="UniProtKB-KW"/>
</dbReference>
<dbReference type="InterPro" id="IPR007197">
    <property type="entry name" value="rSAM"/>
</dbReference>
<dbReference type="InterPro" id="IPR047207">
    <property type="entry name" value="SPASM_anSME"/>
</dbReference>
<keyword evidence="2" id="KW-0004">4Fe-4S</keyword>
<organism evidence="9 10">
    <name type="scientific">Martelella lutilitoris</name>
    <dbReference type="NCBI Taxonomy" id="2583532"/>
    <lineage>
        <taxon>Bacteria</taxon>
        <taxon>Pseudomonadati</taxon>
        <taxon>Pseudomonadota</taxon>
        <taxon>Alphaproteobacteria</taxon>
        <taxon>Hyphomicrobiales</taxon>
        <taxon>Aurantimonadaceae</taxon>
        <taxon>Martelella</taxon>
    </lineage>
</organism>
<dbReference type="PROSITE" id="PS51918">
    <property type="entry name" value="RADICAL_SAM"/>
    <property type="match status" value="1"/>
</dbReference>
<evidence type="ECO:0000256" key="7">
    <source>
        <dbReference type="ARBA" id="ARBA00023601"/>
    </source>
</evidence>
<evidence type="ECO:0000313" key="10">
    <source>
        <dbReference type="Proteomes" id="UP000307874"/>
    </source>
</evidence>
<dbReference type="Gene3D" id="3.20.20.70">
    <property type="entry name" value="Aldolase class I"/>
    <property type="match status" value="1"/>
</dbReference>
<dbReference type="Pfam" id="PF04055">
    <property type="entry name" value="Radical_SAM"/>
    <property type="match status" value="1"/>
</dbReference>
<feature type="domain" description="Radical SAM core" evidence="8">
    <location>
        <begin position="1"/>
        <end position="245"/>
    </location>
</feature>
<dbReference type="CDD" id="cd21120">
    <property type="entry name" value="SPASM_anSME"/>
    <property type="match status" value="1"/>
</dbReference>
<reference evidence="9 10" key="2">
    <citation type="submission" date="2019-06" db="EMBL/GenBank/DDBJ databases">
        <title>Martelella lutilitoris sp. nov., isolated from a tidal mudflat.</title>
        <authorList>
            <person name="Kim Y.-J."/>
        </authorList>
    </citation>
    <scope>NUCLEOTIDE SEQUENCE [LARGE SCALE GENOMIC DNA]</scope>
    <source>
        <strain evidence="9 10">GH2-6</strain>
    </source>
</reference>
<keyword evidence="6" id="KW-0411">Iron-sulfur</keyword>
<accession>A0A5C4JR14</accession>
<protein>
    <submittedName>
        <fullName evidence="9">Anaerobic sulfatase maturase</fullName>
    </submittedName>
</protein>
<dbReference type="EMBL" id="VCLB01000006">
    <property type="protein sequence ID" value="TNB47594.1"/>
    <property type="molecule type" value="Genomic_DNA"/>
</dbReference>
<evidence type="ECO:0000256" key="3">
    <source>
        <dbReference type="ARBA" id="ARBA00022691"/>
    </source>
</evidence>
<dbReference type="SFLD" id="SFLDF00285">
    <property type="entry name" value="anaerobic_Ser-type_sulfatase-m"/>
    <property type="match status" value="1"/>
</dbReference>
<evidence type="ECO:0000256" key="4">
    <source>
        <dbReference type="ARBA" id="ARBA00022723"/>
    </source>
</evidence>
<reference evidence="9 10" key="1">
    <citation type="submission" date="2019-05" db="EMBL/GenBank/DDBJ databases">
        <authorList>
            <person name="Lee S.D."/>
        </authorList>
    </citation>
    <scope>NUCLEOTIDE SEQUENCE [LARGE SCALE GENOMIC DNA]</scope>
    <source>
        <strain evidence="9 10">GH2-6</strain>
    </source>
</reference>
<dbReference type="GO" id="GO:0046872">
    <property type="term" value="F:metal ion binding"/>
    <property type="evidence" value="ECO:0007669"/>
    <property type="project" value="UniProtKB-KW"/>
</dbReference>
<dbReference type="CDD" id="cd01335">
    <property type="entry name" value="Radical_SAM"/>
    <property type="match status" value="1"/>
</dbReference>
<evidence type="ECO:0000256" key="5">
    <source>
        <dbReference type="ARBA" id="ARBA00023004"/>
    </source>
</evidence>
<dbReference type="GO" id="GO:0016491">
    <property type="term" value="F:oxidoreductase activity"/>
    <property type="evidence" value="ECO:0007669"/>
    <property type="project" value="InterPro"/>
</dbReference>
<proteinExistence type="inferred from homology"/>
<dbReference type="InterPro" id="IPR034491">
    <property type="entry name" value="Anaerob_Ser_sulfatase-maturase"/>
</dbReference>
<dbReference type="Proteomes" id="UP000307874">
    <property type="component" value="Unassembled WGS sequence"/>
</dbReference>
<evidence type="ECO:0000313" key="9">
    <source>
        <dbReference type="EMBL" id="TNB47594.1"/>
    </source>
</evidence>
<evidence type="ECO:0000259" key="8">
    <source>
        <dbReference type="PROSITE" id="PS51918"/>
    </source>
</evidence>
<evidence type="ECO:0000256" key="1">
    <source>
        <dbReference type="ARBA" id="ARBA00001966"/>
    </source>
</evidence>
<gene>
    <name evidence="9" type="ORF">FF124_12125</name>
</gene>
<dbReference type="NCBIfam" id="TIGR03942">
    <property type="entry name" value="sulfatase_rSAM"/>
    <property type="match status" value="1"/>
</dbReference>
<dbReference type="NCBIfam" id="TIGR04085">
    <property type="entry name" value="rSAM_more_4Fe4S"/>
    <property type="match status" value="1"/>
</dbReference>
<keyword evidence="5" id="KW-0408">Iron</keyword>
<dbReference type="SUPFAM" id="SSF102114">
    <property type="entry name" value="Radical SAM enzymes"/>
    <property type="match status" value="1"/>
</dbReference>
<dbReference type="PANTHER" id="PTHR43273:SF3">
    <property type="entry name" value="ANAEROBIC SULFATASE-MATURATING ENZYME HOMOLOG ASLB-RELATED"/>
    <property type="match status" value="1"/>
</dbReference>
<keyword evidence="4" id="KW-0479">Metal-binding</keyword>
<evidence type="ECO:0000256" key="2">
    <source>
        <dbReference type="ARBA" id="ARBA00022485"/>
    </source>
</evidence>
<dbReference type="AlphaFoldDB" id="A0A5C4JR14"/>
<dbReference type="InterPro" id="IPR023867">
    <property type="entry name" value="Sulphatase_maturase_rSAM"/>
</dbReference>
<evidence type="ECO:0000256" key="6">
    <source>
        <dbReference type="ARBA" id="ARBA00023014"/>
    </source>
</evidence>
<sequence length="440" mass="49519">MTEHLPFQVMGKPIGPRCNLDCTYCYYLEKENLYPETKRFTMSDAVLETYIRDYLASQAGFPAREIRFNWQGGEPTMLGLDYFRRIVEMQQKYLPRGKTVANTIQTNGTLLDDAWCAFLKENDFLVGVSIDGPSALHDRFRTYRNGRPSHDAVMAGIERIKAHGVEFNTLSVVNRENAAHPKEVYRFLKDIGSTYLQFIPIVERTADGHSLAPAPQIDDDGVSYDVTPWSVLPRAYGDFLCGVFDEWIREDVGRVFVQFFDLQLGLWMGAPATMCWFAQTCGQGPALEHNGDLYACDHYVYPEYRLGNILETPIAEMMGSDGQRQFGLDKRDALPGQCKNCDIRFACNGGCPKHRFARTKDGEPGLNYYCRSTSRFVKHAGPAMKVMADLVRAGRPASDIMELRRTGRLAGQSAASAKPGRNDRCPCGSGLKYKHCCGRL</sequence>
<dbReference type="Pfam" id="PF02810">
    <property type="entry name" value="SEC-C"/>
    <property type="match status" value="1"/>
</dbReference>
<dbReference type="SFLD" id="SFLDS00029">
    <property type="entry name" value="Radical_SAM"/>
    <property type="match status" value="1"/>
</dbReference>
<comment type="similarity">
    <text evidence="7">Belongs to the radical SAM superfamily. Anaerobic sulfatase-maturating enzyme family.</text>
</comment>
<comment type="cofactor">
    <cofactor evidence="1">
        <name>[4Fe-4S] cluster</name>
        <dbReference type="ChEBI" id="CHEBI:49883"/>
    </cofactor>
</comment>
<dbReference type="RefSeq" id="WP_138748755.1">
    <property type="nucleotide sequence ID" value="NZ_VCLB01000006.1"/>
</dbReference>
<dbReference type="OrthoDB" id="9782387at2"/>
<dbReference type="PANTHER" id="PTHR43273">
    <property type="entry name" value="ANAEROBIC SULFATASE-MATURATING ENZYME HOMOLOG ASLB-RELATED"/>
    <property type="match status" value="1"/>
</dbReference>
<dbReference type="InterPro" id="IPR004027">
    <property type="entry name" value="SEC_C_motif"/>
</dbReference>
<dbReference type="SFLD" id="SFLDG01072">
    <property type="entry name" value="dehydrogenase_like"/>
    <property type="match status" value="1"/>
</dbReference>
<dbReference type="Pfam" id="PF13186">
    <property type="entry name" value="SPASM"/>
    <property type="match status" value="1"/>
</dbReference>